<feature type="coiled-coil region" evidence="2">
    <location>
        <begin position="139"/>
        <end position="308"/>
    </location>
</feature>
<evidence type="ECO:0000313" key="6">
    <source>
        <dbReference type="Proteomes" id="UP000583929"/>
    </source>
</evidence>
<reference evidence="5 6" key="1">
    <citation type="journal article" date="2020" name="bioRxiv">
        <title>Sequence and annotation of 42 cannabis genomes reveals extensive copy number variation in cannabinoid synthesis and pathogen resistance genes.</title>
        <authorList>
            <person name="Mckernan K.J."/>
            <person name="Helbert Y."/>
            <person name="Kane L.T."/>
            <person name="Ebling H."/>
            <person name="Zhang L."/>
            <person name="Liu B."/>
            <person name="Eaton Z."/>
            <person name="Mclaughlin S."/>
            <person name="Kingan S."/>
            <person name="Baybayan P."/>
            <person name="Concepcion G."/>
            <person name="Jordan M."/>
            <person name="Riva A."/>
            <person name="Barbazuk W."/>
            <person name="Harkins T."/>
        </authorList>
    </citation>
    <scope>NUCLEOTIDE SEQUENCE [LARGE SCALE GENOMIC DNA]</scope>
    <source>
        <strain evidence="6">cv. Jamaican Lion 4</strain>
        <tissue evidence="5">Leaf</tissue>
    </source>
</reference>
<dbReference type="PANTHER" id="PTHR31342">
    <property type="entry name" value="PROTEIN CHUP1, CHLOROPLASTIC"/>
    <property type="match status" value="1"/>
</dbReference>
<dbReference type="InterPro" id="IPR040265">
    <property type="entry name" value="CHUP1/IPGA1-like"/>
</dbReference>
<protein>
    <recommendedName>
        <fullName evidence="7">Protein CHUP1, chloroplastic</fullName>
    </recommendedName>
</protein>
<feature type="region of interest" description="Disordered" evidence="3">
    <location>
        <begin position="481"/>
        <end position="506"/>
    </location>
</feature>
<gene>
    <name evidence="5" type="ORF">G4B88_019814</name>
</gene>
<keyword evidence="1 2" id="KW-0175">Coiled coil</keyword>
<accession>A0A7J6HS37</accession>
<evidence type="ECO:0000313" key="5">
    <source>
        <dbReference type="EMBL" id="KAF4398093.1"/>
    </source>
</evidence>
<sequence length="648" mass="74387">MKLKERGDMRPLMLKFGMALALSFAGFIYSRLRTRRIKPALPPPTPRSLGKARRDEIHSRMTIPNSYGLVAVASEKYEEAYMQKSPAEISSSKFSGDRDGFVLPQFYEIAKDFNSATPTAGFSPNGDVNSTSSELETPKAFITLEKDEYEQEISHLQNMVRILREREKNLEVQLLEYYGLKEQETTVMELQNRLKINNMEAKLFNLKIESLQAENQRLEKQVAGQAKVIAELEDARAKIKMLKKKLRYEAEQNKEQILKLQRRVAKMQEEEYNSFSSDADAQLHLKRLKELEDEAEELRKSNLSLRLENSELSLRLESTQILANSVLEDPETDALKEESERLRQRNNKLQQEIEQLKADRCTDIEELVYLRWVNACLRYELRNYQPAAGKTVAKDLSKTLSPKSEKKAKQLILDYAKTEGVGEKTINLIDFDSDQWSSSQASFTDSSELDESPFDNSAAAKTSLSKKKKIFNKLRKLVMGKDSSHHNNHVSSTHKMESAEESDSNALTRAYGAAENHHRYRTPTLNLCRHSLDLHKLKSTLKKEQGVDIERVQRKSDGGSSYVYKSFVLGGEVDLDFTAKDRIDKHSDNSTDRSELVKYAEALKRARYGTHKSHRRSSSYSSLHELMKLDTIDKLHGLQQSTESRRRR</sequence>
<evidence type="ECO:0000256" key="1">
    <source>
        <dbReference type="ARBA" id="ARBA00023054"/>
    </source>
</evidence>
<feature type="transmembrane region" description="Helical" evidence="4">
    <location>
        <begin position="12"/>
        <end position="32"/>
    </location>
</feature>
<keyword evidence="4" id="KW-1133">Transmembrane helix</keyword>
<keyword evidence="4" id="KW-0472">Membrane</keyword>
<organism evidence="5 6">
    <name type="scientific">Cannabis sativa</name>
    <name type="common">Hemp</name>
    <name type="synonym">Marijuana</name>
    <dbReference type="NCBI Taxonomy" id="3483"/>
    <lineage>
        <taxon>Eukaryota</taxon>
        <taxon>Viridiplantae</taxon>
        <taxon>Streptophyta</taxon>
        <taxon>Embryophyta</taxon>
        <taxon>Tracheophyta</taxon>
        <taxon>Spermatophyta</taxon>
        <taxon>Magnoliopsida</taxon>
        <taxon>eudicotyledons</taxon>
        <taxon>Gunneridae</taxon>
        <taxon>Pentapetalae</taxon>
        <taxon>rosids</taxon>
        <taxon>fabids</taxon>
        <taxon>Rosales</taxon>
        <taxon>Cannabaceae</taxon>
        <taxon>Cannabis</taxon>
    </lineage>
</organism>
<dbReference type="EMBL" id="JAATIQ010000029">
    <property type="protein sequence ID" value="KAF4398093.1"/>
    <property type="molecule type" value="Genomic_DNA"/>
</dbReference>
<feature type="coiled-coil region" evidence="2">
    <location>
        <begin position="332"/>
        <end position="359"/>
    </location>
</feature>
<dbReference type="Proteomes" id="UP000583929">
    <property type="component" value="Unassembled WGS sequence"/>
</dbReference>
<keyword evidence="6" id="KW-1185">Reference proteome</keyword>
<proteinExistence type="predicted"/>
<name>A0A7J6HS37_CANSA</name>
<dbReference type="PANTHER" id="PTHR31342:SF4">
    <property type="entry name" value="ACTIN BINDING PROTEIN FAMILY"/>
    <property type="match status" value="1"/>
</dbReference>
<keyword evidence="4" id="KW-0812">Transmembrane</keyword>
<dbReference type="AlphaFoldDB" id="A0A7J6HS37"/>
<dbReference type="GO" id="GO:0055028">
    <property type="term" value="C:cortical microtubule"/>
    <property type="evidence" value="ECO:0007669"/>
    <property type="project" value="TreeGrafter"/>
</dbReference>
<evidence type="ECO:0008006" key="7">
    <source>
        <dbReference type="Google" id="ProtNLM"/>
    </source>
</evidence>
<evidence type="ECO:0000256" key="3">
    <source>
        <dbReference type="SAM" id="MobiDB-lite"/>
    </source>
</evidence>
<comment type="caution">
    <text evidence="5">The sequence shown here is derived from an EMBL/GenBank/DDBJ whole genome shotgun (WGS) entry which is preliminary data.</text>
</comment>
<evidence type="ECO:0000256" key="2">
    <source>
        <dbReference type="SAM" id="Coils"/>
    </source>
</evidence>
<evidence type="ECO:0000256" key="4">
    <source>
        <dbReference type="SAM" id="Phobius"/>
    </source>
</evidence>
<dbReference type="GO" id="GO:0072699">
    <property type="term" value="P:protein localization to cortical microtubule cytoskeleton"/>
    <property type="evidence" value="ECO:0007669"/>
    <property type="project" value="TreeGrafter"/>
</dbReference>